<evidence type="ECO:0000313" key="2">
    <source>
        <dbReference type="Proteomes" id="UP000319728"/>
    </source>
</evidence>
<proteinExistence type="predicted"/>
<dbReference type="OrthoDB" id="3322438at2"/>
<organism evidence="1 2">
    <name type="scientific">Micromonospora sagamiensis</name>
    <dbReference type="NCBI Taxonomy" id="47875"/>
    <lineage>
        <taxon>Bacteria</taxon>
        <taxon>Bacillati</taxon>
        <taxon>Actinomycetota</taxon>
        <taxon>Actinomycetes</taxon>
        <taxon>Micromonosporales</taxon>
        <taxon>Micromonosporaceae</taxon>
        <taxon>Micromonospora</taxon>
    </lineage>
</organism>
<dbReference type="NCBIfam" id="TIGR01167">
    <property type="entry name" value="LPXTG_anchor"/>
    <property type="match status" value="1"/>
</dbReference>
<dbReference type="AlphaFoldDB" id="A0A562WFF9"/>
<accession>A0A562WFF9</accession>
<reference evidence="1 2" key="1">
    <citation type="submission" date="2019-07" db="EMBL/GenBank/DDBJ databases">
        <title>R&amp;d 2014.</title>
        <authorList>
            <person name="Klenk H.-P."/>
        </authorList>
    </citation>
    <scope>NUCLEOTIDE SEQUENCE [LARGE SCALE GENOMIC DNA]</scope>
    <source>
        <strain evidence="1 2">DSM 43912</strain>
    </source>
</reference>
<evidence type="ECO:0000313" key="1">
    <source>
        <dbReference type="EMBL" id="TWJ28617.1"/>
    </source>
</evidence>
<sequence>MSSLRFRLAAGAAALVVATSVGVSTSSPVLAAGPQLEISYDTIGEVDNSGRLVGAYAYNWGDEPASDVTMTFDASGLRDVDISVPDWIDYCQLDGRIVTCQLPGLAAEHTEWMHAFELKSKQQSKPGPAGTVKGTIRAFGPDGAEHTGVGDLDVSIVESGPDLVAFTADVNSAADPVGGGDVRPVKAAIYNDGDTPTGEWYVQISVPTGAGIVEQYSDCEYRDWWPGEHPDGYVYGPNVVTCPAPPDLDPLGAGQGLDFADETGKSLFHVAFGKNLRGPEETGGAVQVGLVDDLESERAPTKLTRRGASGKTFADAVAELKPTTRAASRREGNTDNNWADFAIWTKPNKHDFAVTAEPVSGNIGDIVEIPYTVINNGPSDGGAGWTFKAPTGTVLVADEEHDGPWCNFLDKDGRPVKELPEVNCSTESEFPAKASGYQGVKEKMKLRIISTPGNDGTLRVRPYPENADSNPANDEVELVVTVGGSGGGLPVTGANAALLGGIGGGVVAIGAALFFFARRRRIVTVTE</sequence>
<dbReference type="Proteomes" id="UP000319728">
    <property type="component" value="Unassembled WGS sequence"/>
</dbReference>
<comment type="caution">
    <text evidence="1">The sequence shown here is derived from an EMBL/GenBank/DDBJ whole genome shotgun (WGS) entry which is preliminary data.</text>
</comment>
<dbReference type="EMBL" id="VLLP01000001">
    <property type="protein sequence ID" value="TWJ28617.1"/>
    <property type="molecule type" value="Genomic_DNA"/>
</dbReference>
<name>A0A562WFF9_9ACTN</name>
<gene>
    <name evidence="1" type="ORF">JD81_02122</name>
</gene>
<dbReference type="RefSeq" id="WP_145821882.1">
    <property type="nucleotide sequence ID" value="NZ_AP023438.1"/>
</dbReference>
<keyword evidence="2" id="KW-1185">Reference proteome</keyword>
<protein>
    <submittedName>
        <fullName evidence="1">LPXTG-motif cell wall-anchored protein</fullName>
    </submittedName>
</protein>